<keyword evidence="2" id="KW-0500">Molybdenum</keyword>
<dbReference type="AlphaFoldDB" id="A0A4U3MGG5"/>
<evidence type="ECO:0000256" key="5">
    <source>
        <dbReference type="ARBA" id="ARBA00023004"/>
    </source>
</evidence>
<dbReference type="GO" id="GO:0016491">
    <property type="term" value="F:oxidoreductase activity"/>
    <property type="evidence" value="ECO:0007669"/>
    <property type="project" value="UniProtKB-KW"/>
</dbReference>
<evidence type="ECO:0000259" key="7">
    <source>
        <dbReference type="PROSITE" id="PS51085"/>
    </source>
</evidence>
<evidence type="ECO:0000256" key="2">
    <source>
        <dbReference type="ARBA" id="ARBA00022505"/>
    </source>
</evidence>
<dbReference type="InterPro" id="IPR016208">
    <property type="entry name" value="Ald_Oxase/xanthine_DH-like"/>
</dbReference>
<dbReference type="GO" id="GO:0005506">
    <property type="term" value="F:iron ion binding"/>
    <property type="evidence" value="ECO:0007669"/>
    <property type="project" value="InterPro"/>
</dbReference>
<accession>A0A4U3MGG5</accession>
<dbReference type="InterPro" id="IPR008274">
    <property type="entry name" value="AldOxase/xan_DH_MoCoBD1"/>
</dbReference>
<dbReference type="Pfam" id="PF01799">
    <property type="entry name" value="Fer2_2"/>
    <property type="match status" value="1"/>
</dbReference>
<dbReference type="Gene3D" id="3.10.20.30">
    <property type="match status" value="1"/>
</dbReference>
<dbReference type="SUPFAM" id="SSF47741">
    <property type="entry name" value="CO dehydrogenase ISP C-domain like"/>
    <property type="match status" value="1"/>
</dbReference>
<evidence type="ECO:0000256" key="3">
    <source>
        <dbReference type="ARBA" id="ARBA00022723"/>
    </source>
</evidence>
<dbReference type="SMART" id="SM01008">
    <property type="entry name" value="Ald_Xan_dh_C"/>
    <property type="match status" value="1"/>
</dbReference>
<dbReference type="Proteomes" id="UP000308705">
    <property type="component" value="Unassembled WGS sequence"/>
</dbReference>
<evidence type="ECO:0000256" key="4">
    <source>
        <dbReference type="ARBA" id="ARBA00023002"/>
    </source>
</evidence>
<dbReference type="PROSITE" id="PS51085">
    <property type="entry name" value="2FE2S_FER_2"/>
    <property type="match status" value="1"/>
</dbReference>
<dbReference type="Pfam" id="PF20256">
    <property type="entry name" value="MoCoBD_2"/>
    <property type="match status" value="2"/>
</dbReference>
<evidence type="ECO:0000313" key="9">
    <source>
        <dbReference type="Proteomes" id="UP000308705"/>
    </source>
</evidence>
<dbReference type="PANTHER" id="PTHR11908">
    <property type="entry name" value="XANTHINE DEHYDROGENASE"/>
    <property type="match status" value="1"/>
</dbReference>
<dbReference type="EMBL" id="SZQA01000015">
    <property type="protein sequence ID" value="TKK87562.1"/>
    <property type="molecule type" value="Genomic_DNA"/>
</dbReference>
<dbReference type="Gene3D" id="3.90.1170.50">
    <property type="entry name" value="Aldehyde oxidase/xanthine dehydrogenase, a/b hammerhead"/>
    <property type="match status" value="1"/>
</dbReference>
<evidence type="ECO:0000256" key="6">
    <source>
        <dbReference type="SAM" id="MobiDB-lite"/>
    </source>
</evidence>
<reference evidence="8 9" key="1">
    <citation type="submission" date="2019-04" db="EMBL/GenBank/DDBJ databases">
        <title>Herbidospora sp. NEAU-GS14.nov., a novel actinomycete isolated from soil.</title>
        <authorList>
            <person name="Han L."/>
        </authorList>
    </citation>
    <scope>NUCLEOTIDE SEQUENCE [LARGE SCALE GENOMIC DNA]</scope>
    <source>
        <strain evidence="8 9">NEAU-GS14</strain>
    </source>
</reference>
<dbReference type="SUPFAM" id="SSF54292">
    <property type="entry name" value="2Fe-2S ferredoxin-like"/>
    <property type="match status" value="1"/>
</dbReference>
<sequence>MRLTFNGGPREHDPGPDDTAADVIRTAFGATGTKVSCGAGVCGACTILVDGEPKVSCLLPAAHLDGTEVTTVEGVGGDHPVQRAFVECDALQCGFCTPGFVTEAVVFHDRWRKDREGTPSREEVADALTGHLCRCGAYENILTAVQKACAGEFDDREPVPARVEAPAKVTGTAEYTVDVTLPGMLHGVIVRSRLPHARVTVTFPEMSGQSLRSDPAEETPHEGFVRLLDGDVVRYAGQPIAAVAAETPAQARELAESVTVSYEPLPSVVDPEEARRDDAPAIFPDAAAQKNAPSSAEGAGFPGRWRGNVRSGYASAWRGRTARRRLDAAEERNAPGYFAATFTTAGQSHTALEPHASVADWRADGLTLYTSTQALPHLKAAAAKRWNPPKVDIVAHHVGGGFGSKLGLGADAVAAVELSRKLGRPVRVAMSRAEELTDTGYRPGTRSELRMLGTPTGGLAAISLDVSGHGGVSTGSMVATLGLLMYGRGPRHFRDRDVVGNAPPASPFRGPGGPPFAWAVEQGVDEIAHRLGADPLRLRRTWDGNRRRRALYEIAAELPLWRDRPATPQTGRYRRGVGAAAANWIYTADLDTKVELTVREGRIVARTATQDIGTGVRTVIRNAVREVFPDAAIDVEVGHSHAPHGPVAGGSRSTASVGPAARDAAGKLAARLDGKPVGEAEGVTVLGERPKDRRGSAVPVSMDHLRIGRGLAGAVHITEVEVDTLLGHTRVTRVWGGVAVGAIYNRAAARNQCEGGIVQGIGYALYEERVTDPRTGVVLSANLEDYRLPGVKDTPEMTIHFHEDGWDHVPGGGIGLGEVCTVSVAASVGNAIFNATGFRALDLPIRPDRLLEGMSR</sequence>
<dbReference type="InterPro" id="IPR002888">
    <property type="entry name" value="2Fe-2S-bd"/>
</dbReference>
<evidence type="ECO:0000256" key="1">
    <source>
        <dbReference type="ARBA" id="ARBA00006849"/>
    </source>
</evidence>
<dbReference type="InterPro" id="IPR000674">
    <property type="entry name" value="Ald_Oxase/Xan_DH_a/b"/>
</dbReference>
<dbReference type="InterPro" id="IPR001041">
    <property type="entry name" value="2Fe-2S_ferredoxin-type"/>
</dbReference>
<name>A0A4U3MGG5_9ACTN</name>
<comment type="caution">
    <text evidence="8">The sequence shown here is derived from an EMBL/GenBank/DDBJ whole genome shotgun (WGS) entry which is preliminary data.</text>
</comment>
<dbReference type="InterPro" id="IPR036856">
    <property type="entry name" value="Ald_Oxase/Xan_DH_a/b_sf"/>
</dbReference>
<proteinExistence type="inferred from homology"/>
<dbReference type="PROSITE" id="PS00197">
    <property type="entry name" value="2FE2S_FER_1"/>
    <property type="match status" value="1"/>
</dbReference>
<dbReference type="PANTHER" id="PTHR11908:SF132">
    <property type="entry name" value="ALDEHYDE OXIDASE 1-RELATED"/>
    <property type="match status" value="1"/>
</dbReference>
<dbReference type="Pfam" id="PF01315">
    <property type="entry name" value="Ald_Xan_dh_C"/>
    <property type="match status" value="1"/>
</dbReference>
<dbReference type="InterPro" id="IPR012675">
    <property type="entry name" value="Beta-grasp_dom_sf"/>
</dbReference>
<keyword evidence="5" id="KW-0408">Iron</keyword>
<keyword evidence="3" id="KW-0479">Metal-binding</keyword>
<dbReference type="Gene3D" id="3.30.365.10">
    <property type="entry name" value="Aldehyde oxidase/xanthine dehydrogenase, molybdopterin binding domain"/>
    <property type="match status" value="4"/>
</dbReference>
<dbReference type="Pfam" id="PF00111">
    <property type="entry name" value="Fer2"/>
    <property type="match status" value="1"/>
</dbReference>
<dbReference type="InterPro" id="IPR036884">
    <property type="entry name" value="2Fe-2S-bd_dom_sf"/>
</dbReference>
<comment type="similarity">
    <text evidence="1">Belongs to the xanthine dehydrogenase family.</text>
</comment>
<dbReference type="Pfam" id="PF02738">
    <property type="entry name" value="MoCoBD_1"/>
    <property type="match status" value="1"/>
</dbReference>
<dbReference type="SUPFAM" id="SSF54665">
    <property type="entry name" value="CO dehydrogenase molybdoprotein N-domain-like"/>
    <property type="match status" value="1"/>
</dbReference>
<dbReference type="InterPro" id="IPR036010">
    <property type="entry name" value="2Fe-2S_ferredoxin-like_sf"/>
</dbReference>
<dbReference type="SUPFAM" id="SSF56003">
    <property type="entry name" value="Molybdenum cofactor-binding domain"/>
    <property type="match status" value="1"/>
</dbReference>
<protein>
    <submittedName>
        <fullName evidence="8">Xanthine dehydrogenase</fullName>
    </submittedName>
</protein>
<dbReference type="GO" id="GO:0051537">
    <property type="term" value="F:2 iron, 2 sulfur cluster binding"/>
    <property type="evidence" value="ECO:0007669"/>
    <property type="project" value="InterPro"/>
</dbReference>
<dbReference type="RefSeq" id="WP_137248079.1">
    <property type="nucleotide sequence ID" value="NZ_SZQA01000015.1"/>
</dbReference>
<keyword evidence="9" id="KW-1185">Reference proteome</keyword>
<keyword evidence="4" id="KW-0560">Oxidoreductase</keyword>
<gene>
    <name evidence="8" type="ORF">FDA94_17205</name>
</gene>
<dbReference type="InterPro" id="IPR037165">
    <property type="entry name" value="AldOxase/xan_DH_Mopterin-bd_sf"/>
</dbReference>
<dbReference type="OrthoDB" id="9758509at2"/>
<dbReference type="Gene3D" id="1.10.150.120">
    <property type="entry name" value="[2Fe-2S]-binding domain"/>
    <property type="match status" value="1"/>
</dbReference>
<dbReference type="InterPro" id="IPR006058">
    <property type="entry name" value="2Fe2S_fd_BS"/>
</dbReference>
<dbReference type="InterPro" id="IPR046867">
    <property type="entry name" value="AldOxase/xan_DH_MoCoBD2"/>
</dbReference>
<evidence type="ECO:0000313" key="8">
    <source>
        <dbReference type="EMBL" id="TKK87562.1"/>
    </source>
</evidence>
<feature type="region of interest" description="Disordered" evidence="6">
    <location>
        <begin position="1"/>
        <end position="20"/>
    </location>
</feature>
<feature type="domain" description="2Fe-2S ferredoxin-type" evidence="7">
    <location>
        <begin position="1"/>
        <end position="75"/>
    </location>
</feature>
<organism evidence="8 9">
    <name type="scientific">Herbidospora galbida</name>
    <dbReference type="NCBI Taxonomy" id="2575442"/>
    <lineage>
        <taxon>Bacteria</taxon>
        <taxon>Bacillati</taxon>
        <taxon>Actinomycetota</taxon>
        <taxon>Actinomycetes</taxon>
        <taxon>Streptosporangiales</taxon>
        <taxon>Streptosporangiaceae</taxon>
        <taxon>Herbidospora</taxon>
    </lineage>
</organism>
<feature type="region of interest" description="Disordered" evidence="6">
    <location>
        <begin position="640"/>
        <end position="660"/>
    </location>
</feature>